<gene>
    <name evidence="3" type="ORF">CR159_06730</name>
</gene>
<evidence type="ECO:0000256" key="2">
    <source>
        <dbReference type="SAM" id="SignalP"/>
    </source>
</evidence>
<feature type="signal peptide" evidence="2">
    <location>
        <begin position="1"/>
        <end position="33"/>
    </location>
</feature>
<comment type="caution">
    <text evidence="3">The sequence shown here is derived from an EMBL/GenBank/DDBJ whole genome shotgun (WGS) entry which is preliminary data.</text>
</comment>
<dbReference type="PANTHER" id="PTHR42928">
    <property type="entry name" value="TRICARBOXYLATE-BINDING PROTEIN"/>
    <property type="match status" value="1"/>
</dbReference>
<dbReference type="RefSeq" id="WP_102073238.1">
    <property type="nucleotide sequence ID" value="NZ_PDNW01000004.1"/>
</dbReference>
<dbReference type="InterPro" id="IPR005064">
    <property type="entry name" value="BUG"/>
</dbReference>
<dbReference type="EMBL" id="PDNW01000004">
    <property type="protein sequence ID" value="PLC50692.1"/>
    <property type="molecule type" value="Genomic_DNA"/>
</dbReference>
<reference evidence="3 4" key="1">
    <citation type="submission" date="2017-10" db="EMBL/GenBank/DDBJ databases">
        <title>Two draft genome sequences of Pusillimonas sp. strains isolated from a nitrate- and radionuclide-contaminated groundwater in Russia.</title>
        <authorList>
            <person name="Grouzdev D.S."/>
            <person name="Tourova T.P."/>
            <person name="Goeva M.A."/>
            <person name="Babich T.L."/>
            <person name="Sokolova D.S."/>
            <person name="Abdullin R."/>
            <person name="Poltaraus A.B."/>
            <person name="Toshchakov S.V."/>
            <person name="Nazina T.N."/>
        </authorList>
    </citation>
    <scope>NUCLEOTIDE SEQUENCE [LARGE SCALE GENOMIC DNA]</scope>
    <source>
        <strain evidence="3 4">JR1/69-3-13</strain>
    </source>
</reference>
<feature type="chain" id="PRO_5014606815" evidence="2">
    <location>
        <begin position="34"/>
        <end position="330"/>
    </location>
</feature>
<keyword evidence="2" id="KW-0732">Signal</keyword>
<proteinExistence type="inferred from homology"/>
<evidence type="ECO:0000256" key="1">
    <source>
        <dbReference type="ARBA" id="ARBA00006987"/>
    </source>
</evidence>
<dbReference type="SUPFAM" id="SSF53850">
    <property type="entry name" value="Periplasmic binding protein-like II"/>
    <property type="match status" value="1"/>
</dbReference>
<dbReference type="Gene3D" id="3.40.190.150">
    <property type="entry name" value="Bordetella uptake gene, domain 1"/>
    <property type="match status" value="1"/>
</dbReference>
<organism evidence="3 4">
    <name type="scientific">Pollutimonas subterranea</name>
    <dbReference type="NCBI Taxonomy" id="2045210"/>
    <lineage>
        <taxon>Bacteria</taxon>
        <taxon>Pseudomonadati</taxon>
        <taxon>Pseudomonadota</taxon>
        <taxon>Betaproteobacteria</taxon>
        <taxon>Burkholderiales</taxon>
        <taxon>Alcaligenaceae</taxon>
        <taxon>Pollutimonas</taxon>
    </lineage>
</organism>
<dbReference type="InterPro" id="IPR042100">
    <property type="entry name" value="Bug_dom1"/>
</dbReference>
<comment type="similarity">
    <text evidence="1">Belongs to the UPF0065 (bug) family.</text>
</comment>
<dbReference type="CDD" id="cd13578">
    <property type="entry name" value="PBP2_Bug27"/>
    <property type="match status" value="1"/>
</dbReference>
<evidence type="ECO:0000313" key="3">
    <source>
        <dbReference type="EMBL" id="PLC50692.1"/>
    </source>
</evidence>
<sequence>MFTVNASTKRTPVFAMVAMAAALSGYATMPAYAAGWPEKAIEVVVPYTPGGATDTVTRIVMKKLSDRLGQPVIVNNKPGANSTIGTAMVARAKPDGYSFVTVLAAYTVNPHLYKLSYSFDDFEPVSHMADLPLFLFVSKDLPVNSLAELVEYGKKNPDALTYASSGTGSSAHLTGANFGLQAGLKMTHIPYKGSAPILTDLLSNRVSMVFDPILVPMQYVKEGKLKVLAVTSAKRWEDEPNIPTMGEAGFPGFVMNSWVSLMAPAGTPKDIVERVSTEIAAIVKEDDVKKLFNDAGFVPVGGSAAELTELIKKDTAMYGEIVRKADIKLN</sequence>
<accession>A0A2N4U6N7</accession>
<protein>
    <submittedName>
        <fullName evidence="3">MFS transporter</fullName>
    </submittedName>
</protein>
<dbReference type="PANTHER" id="PTHR42928:SF5">
    <property type="entry name" value="BLR1237 PROTEIN"/>
    <property type="match status" value="1"/>
</dbReference>
<dbReference type="Gene3D" id="3.40.190.10">
    <property type="entry name" value="Periplasmic binding protein-like II"/>
    <property type="match status" value="1"/>
</dbReference>
<dbReference type="AlphaFoldDB" id="A0A2N4U6N7"/>
<evidence type="ECO:0000313" key="4">
    <source>
        <dbReference type="Proteomes" id="UP000234190"/>
    </source>
</evidence>
<keyword evidence="4" id="KW-1185">Reference proteome</keyword>
<dbReference type="Pfam" id="PF03401">
    <property type="entry name" value="TctC"/>
    <property type="match status" value="1"/>
</dbReference>
<name>A0A2N4U6N7_9BURK</name>
<dbReference type="PIRSF" id="PIRSF017082">
    <property type="entry name" value="YflP"/>
    <property type="match status" value="1"/>
</dbReference>
<dbReference type="OrthoDB" id="8678477at2"/>
<dbReference type="Proteomes" id="UP000234190">
    <property type="component" value="Unassembled WGS sequence"/>
</dbReference>